<evidence type="ECO:0000313" key="1">
    <source>
        <dbReference type="EMBL" id="ADU23170.1"/>
    </source>
</evidence>
<reference evidence="1 2" key="1">
    <citation type="journal article" date="2011" name="J. Bacteriol.">
        <title>Complete genome of the cellulolytic ruminal bacterium Ruminococcus albus 7.</title>
        <authorList>
            <person name="Suen G."/>
            <person name="Stevenson D.M."/>
            <person name="Bruce D.C."/>
            <person name="Chertkov O."/>
            <person name="Copeland A."/>
            <person name="Cheng J.F."/>
            <person name="Detter C."/>
            <person name="Detter J.C."/>
            <person name="Goodwin L.A."/>
            <person name="Han C.S."/>
            <person name="Hauser L.J."/>
            <person name="Ivanova N.N."/>
            <person name="Kyrpides N.C."/>
            <person name="Land M.L."/>
            <person name="Lapidus A."/>
            <person name="Lucas S."/>
            <person name="Ovchinnikova G."/>
            <person name="Pitluck S."/>
            <person name="Tapia R."/>
            <person name="Woyke T."/>
            <person name="Boyum J."/>
            <person name="Mead D."/>
            <person name="Weimer P.J."/>
        </authorList>
    </citation>
    <scope>NUCLEOTIDE SEQUENCE [LARGE SCALE GENOMIC DNA]</scope>
    <source>
        <strain evidence="2">ATCC 27210 / DSM 20455 / JCM 14654 / NCDO 2250 / 7</strain>
    </source>
</reference>
<accession>E6UH92</accession>
<dbReference type="HOGENOM" id="CLU_1702941_0_0_9"/>
<dbReference type="KEGG" id="ral:Rumal_2698"/>
<dbReference type="RefSeq" id="WP_013499295.1">
    <property type="nucleotide sequence ID" value="NC_014833.1"/>
</dbReference>
<proteinExistence type="predicted"/>
<dbReference type="Proteomes" id="UP000006919">
    <property type="component" value="Chromosome"/>
</dbReference>
<dbReference type="EMBL" id="CP002403">
    <property type="protein sequence ID" value="ADU23170.1"/>
    <property type="molecule type" value="Genomic_DNA"/>
</dbReference>
<gene>
    <name evidence="1" type="ordered locus">Rumal_2698</name>
</gene>
<dbReference type="AlphaFoldDB" id="E6UH92"/>
<sequence length="159" mass="18842">MEYNFYVEKPIDRDELHQSIIDILKELSNKKQVDDDDDIIACYPLLIYIYGPEYGADCVKEEYGFELSWELTFEVFSKNETDNEVENLRFFFKVINYLVEKFDIDIFVLADTGGTWIMKSLGEIKELRDTDIFNYPFELLKCAADFERCEAERFGMNIL</sequence>
<organism evidence="1 2">
    <name type="scientific">Ruminococcus albus (strain ATCC 27210 / DSM 20455 / JCM 14654 / NCDO 2250 / 7)</name>
    <dbReference type="NCBI Taxonomy" id="697329"/>
    <lineage>
        <taxon>Bacteria</taxon>
        <taxon>Bacillati</taxon>
        <taxon>Bacillota</taxon>
        <taxon>Clostridia</taxon>
        <taxon>Eubacteriales</taxon>
        <taxon>Oscillospiraceae</taxon>
        <taxon>Ruminococcus</taxon>
    </lineage>
</organism>
<dbReference type="STRING" id="697329.Rumal_2698"/>
<protein>
    <submittedName>
        <fullName evidence="1">Uncharacterized protein</fullName>
    </submittedName>
</protein>
<name>E6UH92_RUMA7</name>
<evidence type="ECO:0000313" key="2">
    <source>
        <dbReference type="Proteomes" id="UP000006919"/>
    </source>
</evidence>